<evidence type="ECO:0000256" key="1">
    <source>
        <dbReference type="SAM" id="MobiDB-lite"/>
    </source>
</evidence>
<proteinExistence type="predicted"/>
<dbReference type="EMBL" id="CADCTL010000166">
    <property type="protein sequence ID" value="CAA9256203.1"/>
    <property type="molecule type" value="Genomic_DNA"/>
</dbReference>
<protein>
    <submittedName>
        <fullName evidence="2">Uncharacterized protein</fullName>
    </submittedName>
</protein>
<name>A0A6J4IMX2_9PROT</name>
<organism evidence="2">
    <name type="scientific">uncultured Acetobacteraceae bacterium</name>
    <dbReference type="NCBI Taxonomy" id="169975"/>
    <lineage>
        <taxon>Bacteria</taxon>
        <taxon>Pseudomonadati</taxon>
        <taxon>Pseudomonadota</taxon>
        <taxon>Alphaproteobacteria</taxon>
        <taxon>Acetobacterales</taxon>
        <taxon>Acetobacteraceae</taxon>
        <taxon>environmental samples</taxon>
    </lineage>
</organism>
<feature type="region of interest" description="Disordered" evidence="1">
    <location>
        <begin position="1"/>
        <end position="64"/>
    </location>
</feature>
<dbReference type="AlphaFoldDB" id="A0A6J4IMX2"/>
<evidence type="ECO:0000313" key="2">
    <source>
        <dbReference type="EMBL" id="CAA9256203.1"/>
    </source>
</evidence>
<feature type="compositionally biased region" description="Basic and acidic residues" evidence="1">
    <location>
        <begin position="40"/>
        <end position="55"/>
    </location>
</feature>
<feature type="compositionally biased region" description="Low complexity" evidence="1">
    <location>
        <begin position="16"/>
        <end position="32"/>
    </location>
</feature>
<feature type="non-terminal residue" evidence="2">
    <location>
        <position position="1"/>
    </location>
</feature>
<sequence length="64" mass="6324">GHRLGHGRRAPESPCAGPARLLGLARPRARPAGAGGAGRADAEGPRPEPARDLGRGGEVAVAGL</sequence>
<gene>
    <name evidence="2" type="ORF">AVDCRST_MAG04-2442</name>
</gene>
<reference evidence="2" key="1">
    <citation type="submission" date="2020-02" db="EMBL/GenBank/DDBJ databases">
        <authorList>
            <person name="Meier V. D."/>
        </authorList>
    </citation>
    <scope>NUCLEOTIDE SEQUENCE</scope>
    <source>
        <strain evidence="2">AVDCRST_MAG04</strain>
    </source>
</reference>
<feature type="non-terminal residue" evidence="2">
    <location>
        <position position="64"/>
    </location>
</feature>
<accession>A0A6J4IMX2</accession>